<dbReference type="InterPro" id="IPR013561">
    <property type="entry name" value="FilR1_middle_dom"/>
</dbReference>
<evidence type="ECO:0000313" key="4">
    <source>
        <dbReference type="Proteomes" id="UP000265557"/>
    </source>
</evidence>
<proteinExistence type="predicted"/>
<dbReference type="EMBL" id="AP017646">
    <property type="protein sequence ID" value="BAW28381.1"/>
    <property type="molecule type" value="Genomic_DNA"/>
</dbReference>
<protein>
    <submittedName>
        <fullName evidence="3">Predicted transcriptional regulator, contains HTH domain</fullName>
    </submittedName>
    <submittedName>
        <fullName evidence="2">Transcriptional regulator, ArsR family</fullName>
    </submittedName>
</protein>
<feature type="domain" description="Methanogenesis regulatory protein FilR1 middle" evidence="1">
    <location>
        <begin position="139"/>
        <end position="267"/>
    </location>
</feature>
<gene>
    <name evidence="2" type="ORF">MESMT1_0451</name>
    <name evidence="3" type="ORF">SAMN02910340_00182</name>
</gene>
<keyword evidence="5" id="KW-1185">Reference proteome</keyword>
<reference evidence="2 4" key="1">
    <citation type="submission" date="2016-09" db="EMBL/GenBank/DDBJ databases">
        <title>Complete Genome Sequence of Methanosarcina thermophila MT-1.</title>
        <authorList>
            <person name="Kouzuma A."/>
        </authorList>
    </citation>
    <scope>NUCLEOTIDE SEQUENCE [LARGE SCALE GENOMIC DNA]</scope>
    <source>
        <strain evidence="2 4">MT-1</strain>
    </source>
</reference>
<accession>A0A1I6X4N1</accession>
<name>A0A1I6X4N1_METTE</name>
<sequence>MNLSQRCESWKVRSMDKALIDLLFMSQKRKDLLLLLKNGGKTIEEIVDTLNVTPTGMLPQIKKLKDEHLVLQEDKEYRLTPLAEILVEKMEPLLDTLQVIEENVGYWQERDLTALPREFLERLNELKSYFIVRPDPDNIFEPPAIFLENIEKSRKILSFSSIFHPIISEIFLANKDDDTEITLIVTEKIYERLKTDFEEELRLYLTREKKKLFLCTGDIKIAMIVKTERFMAVDFLTSKGSFDQETLICFEPAALKWAEDLILHYQKQAQEIKG</sequence>
<dbReference type="Proteomes" id="UP000323733">
    <property type="component" value="Unassembled WGS sequence"/>
</dbReference>
<dbReference type="Gene3D" id="1.10.10.10">
    <property type="entry name" value="Winged helix-like DNA-binding domain superfamily/Winged helix DNA-binding domain"/>
    <property type="match status" value="1"/>
</dbReference>
<dbReference type="RefSeq" id="WP_231588043.1">
    <property type="nucleotide sequence ID" value="NZ_FPAO01000001.1"/>
</dbReference>
<organism evidence="3 5">
    <name type="scientific">Methanosarcina thermophila</name>
    <dbReference type="NCBI Taxonomy" id="2210"/>
    <lineage>
        <taxon>Archaea</taxon>
        <taxon>Methanobacteriati</taxon>
        <taxon>Methanobacteriota</taxon>
        <taxon>Stenosarchaea group</taxon>
        <taxon>Methanomicrobia</taxon>
        <taxon>Methanosarcinales</taxon>
        <taxon>Methanosarcinaceae</taxon>
        <taxon>Methanosarcina</taxon>
    </lineage>
</organism>
<dbReference type="InterPro" id="IPR036390">
    <property type="entry name" value="WH_DNA-bd_sf"/>
</dbReference>
<dbReference type="InterPro" id="IPR036388">
    <property type="entry name" value="WH-like_DNA-bd_sf"/>
</dbReference>
<accession>A0A3G9CUE9</accession>
<evidence type="ECO:0000313" key="3">
    <source>
        <dbReference type="EMBL" id="SFT33069.1"/>
    </source>
</evidence>
<dbReference type="GeneID" id="41603018"/>
<dbReference type="EMBL" id="FPAO01000001">
    <property type="protein sequence ID" value="SFT33069.1"/>
    <property type="molecule type" value="Genomic_DNA"/>
</dbReference>
<dbReference type="Proteomes" id="UP000265557">
    <property type="component" value="Chromosome"/>
</dbReference>
<reference evidence="3 5" key="2">
    <citation type="submission" date="2016-10" db="EMBL/GenBank/DDBJ databases">
        <authorList>
            <person name="Varghese N."/>
            <person name="Submissions S."/>
        </authorList>
    </citation>
    <scope>NUCLEOTIDE SEQUENCE [LARGE SCALE GENOMIC DNA]</scope>
    <source>
        <strain evidence="3 5">DSM 11855</strain>
    </source>
</reference>
<evidence type="ECO:0000313" key="5">
    <source>
        <dbReference type="Proteomes" id="UP000323733"/>
    </source>
</evidence>
<dbReference type="AlphaFoldDB" id="A0A1I6X4N1"/>
<dbReference type="Pfam" id="PF08350">
    <property type="entry name" value="FilR1_middle"/>
    <property type="match status" value="1"/>
</dbReference>
<dbReference type="InterPro" id="IPR016490">
    <property type="entry name" value="Tscrpt_reg_HTH_AF0396-typ3"/>
</dbReference>
<evidence type="ECO:0000259" key="1">
    <source>
        <dbReference type="Pfam" id="PF08350"/>
    </source>
</evidence>
<evidence type="ECO:0000313" key="2">
    <source>
        <dbReference type="EMBL" id="BAW28381.1"/>
    </source>
</evidence>
<dbReference type="PIRSF" id="PIRSF006692">
    <property type="entry name" value="TF_HTH_AF0396_prd"/>
    <property type="match status" value="1"/>
</dbReference>
<dbReference type="SUPFAM" id="SSF46785">
    <property type="entry name" value="Winged helix' DNA-binding domain"/>
    <property type="match status" value="1"/>
</dbReference>